<proteinExistence type="predicted"/>
<evidence type="ECO:0000313" key="1">
    <source>
        <dbReference type="EMBL" id="VVE29266.1"/>
    </source>
</evidence>
<keyword evidence="2" id="KW-1185">Reference proteome</keyword>
<dbReference type="OrthoDB" id="7059287at2"/>
<evidence type="ECO:0000313" key="2">
    <source>
        <dbReference type="Proteomes" id="UP000400981"/>
    </source>
</evidence>
<dbReference type="AlphaFoldDB" id="A0A5E4WZJ7"/>
<dbReference type="EMBL" id="CABPSH010000010">
    <property type="protein sequence ID" value="VVE29266.1"/>
    <property type="molecule type" value="Genomic_DNA"/>
</dbReference>
<reference evidence="1 2" key="1">
    <citation type="submission" date="2019-08" db="EMBL/GenBank/DDBJ databases">
        <authorList>
            <person name="Peeters C."/>
        </authorList>
    </citation>
    <scope>NUCLEOTIDE SEQUENCE [LARGE SCALE GENOMIC DNA]</scope>
    <source>
        <strain evidence="1 2">LMG 31012</strain>
    </source>
</reference>
<evidence type="ECO:0008006" key="3">
    <source>
        <dbReference type="Google" id="ProtNLM"/>
    </source>
</evidence>
<dbReference type="Proteomes" id="UP000400981">
    <property type="component" value="Unassembled WGS sequence"/>
</dbReference>
<name>A0A5E4WZJ7_9BURK</name>
<protein>
    <recommendedName>
        <fullName evidence="3">DUF1828 domain-containing protein</fullName>
    </recommendedName>
</protein>
<sequence>MELVTDLKRAICALFEVHADESGMQRVVTPLEYSGSGDRIVVRVRPRDNGFLIDENGEAAFFATMAGGDTDSGALSRWAEDLAAFGPAKLGDDEVISAFASDVRLVAPYVFRVAEAAQQLHAIATSRAERQVSDFKQRVADVVNGVARGLGLRYQSDVELPISGGLIADHLIEHDAPLIVIAATSATRLLEAEVIHMQYRMEKKPGFVLAVVENQMIVGKKQFERANYYTGKTVTYSAHDLGSLISTQLQ</sequence>
<dbReference type="RefSeq" id="WP_150590659.1">
    <property type="nucleotide sequence ID" value="NZ_CABPSH010000010.1"/>
</dbReference>
<gene>
    <name evidence="1" type="ORF">PEP31012_03581</name>
</gene>
<accession>A0A5E4WZJ7</accession>
<organism evidence="1 2">
    <name type="scientific">Pandoraea eparura</name>
    <dbReference type="NCBI Taxonomy" id="2508291"/>
    <lineage>
        <taxon>Bacteria</taxon>
        <taxon>Pseudomonadati</taxon>
        <taxon>Pseudomonadota</taxon>
        <taxon>Betaproteobacteria</taxon>
        <taxon>Burkholderiales</taxon>
        <taxon>Burkholderiaceae</taxon>
        <taxon>Pandoraea</taxon>
    </lineage>
</organism>